<feature type="region of interest" description="Disordered" evidence="1">
    <location>
        <begin position="137"/>
        <end position="162"/>
    </location>
</feature>
<gene>
    <name evidence="2" type="ORF">JOE56_001582</name>
</gene>
<dbReference type="InterPro" id="IPR011008">
    <property type="entry name" value="Dimeric_a/b-barrel"/>
</dbReference>
<dbReference type="GO" id="GO:0004497">
    <property type="term" value="F:monooxygenase activity"/>
    <property type="evidence" value="ECO:0007669"/>
    <property type="project" value="UniProtKB-KW"/>
</dbReference>
<dbReference type="PROSITE" id="PS51257">
    <property type="entry name" value="PROKAR_LIPOPROTEIN"/>
    <property type="match status" value="1"/>
</dbReference>
<evidence type="ECO:0000313" key="3">
    <source>
        <dbReference type="Proteomes" id="UP000809290"/>
    </source>
</evidence>
<dbReference type="EMBL" id="JAFBCP010000001">
    <property type="protein sequence ID" value="MBM7816888.1"/>
    <property type="molecule type" value="Genomic_DNA"/>
</dbReference>
<keyword evidence="2" id="KW-0560">Oxidoreductase</keyword>
<feature type="compositionally biased region" description="Polar residues" evidence="1">
    <location>
        <begin position="140"/>
        <end position="162"/>
    </location>
</feature>
<comment type="caution">
    <text evidence="2">The sequence shown here is derived from an EMBL/GenBank/DDBJ whole genome shotgun (WGS) entry which is preliminary data.</text>
</comment>
<dbReference type="Pfam" id="PF13826">
    <property type="entry name" value="Monooxy_af470-like"/>
    <property type="match status" value="1"/>
</dbReference>
<sequence length="162" mass="18585">MRTRDFSQTPPQGQGNALFLGCNEYRSVLDMADQVRRWTKLARALKHAPGYLWHRSYYEFPKRIGLVVVFQSLDDLMRFARTQEHHEIMHWLVGKGDKSPAKGGFIRIYEANEWGYSNGIFRAEDGRTGMIDRFTELSGEASTPRTELPSETTAPSTRTESP</sequence>
<accession>A0ABS2SKU9</accession>
<evidence type="ECO:0000313" key="2">
    <source>
        <dbReference type="EMBL" id="MBM7816888.1"/>
    </source>
</evidence>
<keyword evidence="3" id="KW-1185">Reference proteome</keyword>
<dbReference type="Proteomes" id="UP000809290">
    <property type="component" value="Unassembled WGS sequence"/>
</dbReference>
<protein>
    <submittedName>
        <fullName evidence="2">Heme-degrading monooxygenase HmoA</fullName>
    </submittedName>
</protein>
<name>A0ABS2SKU9_9MICO</name>
<proteinExistence type="predicted"/>
<dbReference type="InterPro" id="IPR025444">
    <property type="entry name" value="Monooxy_af470"/>
</dbReference>
<organism evidence="2 3">
    <name type="scientific">Brevibacterium paucivorans</name>
    <dbReference type="NCBI Taxonomy" id="170994"/>
    <lineage>
        <taxon>Bacteria</taxon>
        <taxon>Bacillati</taxon>
        <taxon>Actinomycetota</taxon>
        <taxon>Actinomycetes</taxon>
        <taxon>Micrococcales</taxon>
        <taxon>Brevibacteriaceae</taxon>
        <taxon>Brevibacterium</taxon>
    </lineage>
</organism>
<keyword evidence="2" id="KW-0503">Monooxygenase</keyword>
<dbReference type="SUPFAM" id="SSF54909">
    <property type="entry name" value="Dimeric alpha+beta barrel"/>
    <property type="match status" value="1"/>
</dbReference>
<dbReference type="RefSeq" id="WP_204515558.1">
    <property type="nucleotide sequence ID" value="NZ_JAFBCP010000001.1"/>
</dbReference>
<reference evidence="2 3" key="1">
    <citation type="submission" date="2021-01" db="EMBL/GenBank/DDBJ databases">
        <title>Sequencing the genomes of 1000 actinobacteria strains.</title>
        <authorList>
            <person name="Klenk H.-P."/>
        </authorList>
    </citation>
    <scope>NUCLEOTIDE SEQUENCE [LARGE SCALE GENOMIC DNA]</scope>
    <source>
        <strain evidence="2 3">DSM 13657</strain>
    </source>
</reference>
<evidence type="ECO:0000256" key="1">
    <source>
        <dbReference type="SAM" id="MobiDB-lite"/>
    </source>
</evidence>